<reference evidence="9 10" key="1">
    <citation type="submission" date="2017-06" db="EMBL/GenBank/DDBJ databases">
        <title>Reclassification of a Polynucleobacter cosmopolitanus strain isolated from tropical Lake Victoria as Polynucleobacter victoriensis comb. nov.</title>
        <authorList>
            <person name="Hahn M.W."/>
        </authorList>
    </citation>
    <scope>NUCLEOTIDE SEQUENCE [LARGE SCALE GENOMIC DNA]</scope>
    <source>
        <strain evidence="9 10">MWH-MoIso2</strain>
    </source>
</reference>
<dbReference type="InterPro" id="IPR004701">
    <property type="entry name" value="PTS_EIIA_man-typ"/>
</dbReference>
<keyword evidence="3" id="KW-0963">Cytoplasm</keyword>
<comment type="subcellular location">
    <subcellularLocation>
        <location evidence="1">Cytoplasm</location>
    </subcellularLocation>
</comment>
<dbReference type="GO" id="GO:0016020">
    <property type="term" value="C:membrane"/>
    <property type="evidence" value="ECO:0007669"/>
    <property type="project" value="InterPro"/>
</dbReference>
<dbReference type="PANTHER" id="PTHR33799:SF1">
    <property type="entry name" value="PTS SYSTEM MANNOSE-SPECIFIC EIIAB COMPONENT-RELATED"/>
    <property type="match status" value="1"/>
</dbReference>
<keyword evidence="2" id="KW-0813">Transport</keyword>
<keyword evidence="5" id="KW-0808">Transferase</keyword>
<name>A0A229FW53_9BURK</name>
<dbReference type="Pfam" id="PF03610">
    <property type="entry name" value="EIIA-man"/>
    <property type="match status" value="1"/>
</dbReference>
<gene>
    <name evidence="9" type="ORF">AOC33_01530</name>
</gene>
<dbReference type="InterPro" id="IPR033887">
    <property type="entry name" value="PTS_IIA_man"/>
</dbReference>
<keyword evidence="10" id="KW-1185">Reference proteome</keyword>
<dbReference type="GO" id="GO:0009401">
    <property type="term" value="P:phosphoenolpyruvate-dependent sugar phosphotransferase system"/>
    <property type="evidence" value="ECO:0007669"/>
    <property type="project" value="UniProtKB-KW"/>
</dbReference>
<evidence type="ECO:0000256" key="6">
    <source>
        <dbReference type="ARBA" id="ARBA00022683"/>
    </source>
</evidence>
<evidence type="ECO:0000256" key="5">
    <source>
        <dbReference type="ARBA" id="ARBA00022679"/>
    </source>
</evidence>
<dbReference type="GO" id="GO:0005737">
    <property type="term" value="C:cytoplasm"/>
    <property type="evidence" value="ECO:0007669"/>
    <property type="project" value="UniProtKB-SubCell"/>
</dbReference>
<dbReference type="InterPro" id="IPR051471">
    <property type="entry name" value="Bacterial_PTS_sugar_comp"/>
</dbReference>
<dbReference type="EMBL" id="NJGG01000001">
    <property type="protein sequence ID" value="OXL15808.1"/>
    <property type="molecule type" value="Genomic_DNA"/>
</dbReference>
<evidence type="ECO:0000256" key="3">
    <source>
        <dbReference type="ARBA" id="ARBA00022490"/>
    </source>
</evidence>
<dbReference type="OrthoDB" id="8795346at2"/>
<keyword evidence="4" id="KW-0762">Sugar transport</keyword>
<keyword evidence="7" id="KW-0418">Kinase</keyword>
<evidence type="ECO:0000256" key="7">
    <source>
        <dbReference type="ARBA" id="ARBA00022777"/>
    </source>
</evidence>
<dbReference type="RefSeq" id="WP_089514845.1">
    <property type="nucleotide sequence ID" value="NZ_NJGG01000001.1"/>
</dbReference>
<sequence>MAGILIIAHAPLASALQEFTRHVYGEVPDRLKALDVMAHEDAKLTLERAVEAAQSINSDKGLLVLTDIMGATPANVASRLAHMTEFAGHVRVIAGVNLPMLMRAIAYRTEPLDSATQKAMHGGQQGIIPIGHMGHIDDNNKMEVKD</sequence>
<evidence type="ECO:0000256" key="2">
    <source>
        <dbReference type="ARBA" id="ARBA00022448"/>
    </source>
</evidence>
<dbReference type="PROSITE" id="PS51096">
    <property type="entry name" value="PTS_EIIA_TYPE_4"/>
    <property type="match status" value="1"/>
</dbReference>
<evidence type="ECO:0000256" key="4">
    <source>
        <dbReference type="ARBA" id="ARBA00022597"/>
    </source>
</evidence>
<accession>A0A229FW53</accession>
<feature type="domain" description="PTS EIIA type-4" evidence="8">
    <location>
        <begin position="1"/>
        <end position="127"/>
    </location>
</feature>
<dbReference type="PANTHER" id="PTHR33799">
    <property type="entry name" value="PTS PERMEASE-RELATED-RELATED"/>
    <property type="match status" value="1"/>
</dbReference>
<organism evidence="9 10">
    <name type="scientific">Polynucleobacter cosmopolitanus</name>
    <dbReference type="NCBI Taxonomy" id="351345"/>
    <lineage>
        <taxon>Bacteria</taxon>
        <taxon>Pseudomonadati</taxon>
        <taxon>Pseudomonadota</taxon>
        <taxon>Betaproteobacteria</taxon>
        <taxon>Burkholderiales</taxon>
        <taxon>Burkholderiaceae</taxon>
        <taxon>Polynucleobacter</taxon>
    </lineage>
</organism>
<dbReference type="Proteomes" id="UP000215188">
    <property type="component" value="Unassembled WGS sequence"/>
</dbReference>
<evidence type="ECO:0000313" key="9">
    <source>
        <dbReference type="EMBL" id="OXL15808.1"/>
    </source>
</evidence>
<comment type="caution">
    <text evidence="9">The sequence shown here is derived from an EMBL/GenBank/DDBJ whole genome shotgun (WGS) entry which is preliminary data.</text>
</comment>
<protein>
    <submittedName>
        <fullName evidence="9">PTS fructose transporter subunit IIA</fullName>
    </submittedName>
</protein>
<dbReference type="Gene3D" id="3.40.50.510">
    <property type="entry name" value="Phosphotransferase system, mannose-type IIA component"/>
    <property type="match status" value="1"/>
</dbReference>
<keyword evidence="6" id="KW-0598">Phosphotransferase system</keyword>
<proteinExistence type="predicted"/>
<dbReference type="AlphaFoldDB" id="A0A229FW53"/>
<evidence type="ECO:0000259" key="8">
    <source>
        <dbReference type="PROSITE" id="PS51096"/>
    </source>
</evidence>
<dbReference type="GO" id="GO:0016301">
    <property type="term" value="F:kinase activity"/>
    <property type="evidence" value="ECO:0007669"/>
    <property type="project" value="UniProtKB-KW"/>
</dbReference>
<dbReference type="SUPFAM" id="SSF53062">
    <property type="entry name" value="PTS system fructose IIA component-like"/>
    <property type="match status" value="1"/>
</dbReference>
<evidence type="ECO:0000313" key="10">
    <source>
        <dbReference type="Proteomes" id="UP000215188"/>
    </source>
</evidence>
<dbReference type="InterPro" id="IPR036662">
    <property type="entry name" value="PTS_EIIA_man-typ_sf"/>
</dbReference>
<dbReference type="CDD" id="cd00006">
    <property type="entry name" value="PTS_IIA_man"/>
    <property type="match status" value="1"/>
</dbReference>
<evidence type="ECO:0000256" key="1">
    <source>
        <dbReference type="ARBA" id="ARBA00004496"/>
    </source>
</evidence>